<feature type="compositionally biased region" description="Polar residues" evidence="2">
    <location>
        <begin position="813"/>
        <end position="828"/>
    </location>
</feature>
<keyword evidence="1" id="KW-0175">Coiled coil</keyword>
<feature type="region of interest" description="Disordered" evidence="2">
    <location>
        <begin position="1196"/>
        <end position="1218"/>
    </location>
</feature>
<feature type="region of interest" description="Disordered" evidence="2">
    <location>
        <begin position="1"/>
        <end position="84"/>
    </location>
</feature>
<feature type="region of interest" description="Disordered" evidence="2">
    <location>
        <begin position="97"/>
        <end position="190"/>
    </location>
</feature>
<protein>
    <submittedName>
        <fullName evidence="3">Uncharacterized protein</fullName>
    </submittedName>
</protein>
<feature type="compositionally biased region" description="Polar residues" evidence="2">
    <location>
        <begin position="358"/>
        <end position="377"/>
    </location>
</feature>
<feature type="region of interest" description="Disordered" evidence="2">
    <location>
        <begin position="309"/>
        <end position="405"/>
    </location>
</feature>
<feature type="region of interest" description="Disordered" evidence="2">
    <location>
        <begin position="719"/>
        <end position="903"/>
    </location>
</feature>
<feature type="compositionally biased region" description="Low complexity" evidence="2">
    <location>
        <begin position="1083"/>
        <end position="1096"/>
    </location>
</feature>
<feature type="compositionally biased region" description="Polar residues" evidence="2">
    <location>
        <begin position="778"/>
        <end position="795"/>
    </location>
</feature>
<feature type="region of interest" description="Disordered" evidence="2">
    <location>
        <begin position="470"/>
        <end position="497"/>
    </location>
</feature>
<feature type="compositionally biased region" description="Basic and acidic residues" evidence="2">
    <location>
        <begin position="470"/>
        <end position="479"/>
    </location>
</feature>
<name>A0ABR0S275_9EURO</name>
<evidence type="ECO:0000313" key="4">
    <source>
        <dbReference type="Proteomes" id="UP001334248"/>
    </source>
</evidence>
<reference evidence="3 4" key="1">
    <citation type="journal article" date="2023" name="Res Sq">
        <title>Genomic and morphological characterization of Knufia obscura isolated from the Mars 2020 spacecraft assembly facility.</title>
        <authorList>
            <person name="Chander A.M."/>
            <person name="Teixeira M.M."/>
            <person name="Singh N.K."/>
            <person name="Williams M.P."/>
            <person name="Parker C.W."/>
            <person name="Leo P."/>
            <person name="Stajich J.E."/>
            <person name="Torok T."/>
            <person name="Tighe S."/>
            <person name="Mason C.E."/>
            <person name="Venkateswaran K."/>
        </authorList>
    </citation>
    <scope>NUCLEOTIDE SEQUENCE [LARGE SCALE GENOMIC DNA]</scope>
    <source>
        <strain evidence="3 4">CCFEE 5817</strain>
    </source>
</reference>
<feature type="region of interest" description="Disordered" evidence="2">
    <location>
        <begin position="579"/>
        <end position="649"/>
    </location>
</feature>
<feature type="region of interest" description="Disordered" evidence="2">
    <location>
        <begin position="934"/>
        <end position="1013"/>
    </location>
</feature>
<comment type="caution">
    <text evidence="3">The sequence shown here is derived from an EMBL/GenBank/DDBJ whole genome shotgun (WGS) entry which is preliminary data.</text>
</comment>
<feature type="compositionally biased region" description="Polar residues" evidence="2">
    <location>
        <begin position="390"/>
        <end position="399"/>
    </location>
</feature>
<gene>
    <name evidence="3" type="ORF">PMZ80_000592</name>
</gene>
<dbReference type="EMBL" id="JAVHJV010000001">
    <property type="protein sequence ID" value="KAK5946449.1"/>
    <property type="molecule type" value="Genomic_DNA"/>
</dbReference>
<evidence type="ECO:0000256" key="2">
    <source>
        <dbReference type="SAM" id="MobiDB-lite"/>
    </source>
</evidence>
<evidence type="ECO:0000313" key="3">
    <source>
        <dbReference type="EMBL" id="KAK5946449.1"/>
    </source>
</evidence>
<dbReference type="RefSeq" id="XP_064734539.1">
    <property type="nucleotide sequence ID" value="XM_064869042.1"/>
</dbReference>
<organism evidence="3 4">
    <name type="scientific">Knufia obscura</name>
    <dbReference type="NCBI Taxonomy" id="1635080"/>
    <lineage>
        <taxon>Eukaryota</taxon>
        <taxon>Fungi</taxon>
        <taxon>Dikarya</taxon>
        <taxon>Ascomycota</taxon>
        <taxon>Pezizomycotina</taxon>
        <taxon>Eurotiomycetes</taxon>
        <taxon>Chaetothyriomycetidae</taxon>
        <taxon>Chaetothyriales</taxon>
        <taxon>Trichomeriaceae</taxon>
        <taxon>Knufia</taxon>
    </lineage>
</organism>
<feature type="compositionally biased region" description="Acidic residues" evidence="2">
    <location>
        <begin position="728"/>
        <end position="737"/>
    </location>
</feature>
<feature type="compositionally biased region" description="Low complexity" evidence="2">
    <location>
        <begin position="956"/>
        <end position="965"/>
    </location>
</feature>
<feature type="region of interest" description="Disordered" evidence="2">
    <location>
        <begin position="427"/>
        <end position="455"/>
    </location>
</feature>
<feature type="compositionally biased region" description="Low complexity" evidence="2">
    <location>
        <begin position="524"/>
        <end position="536"/>
    </location>
</feature>
<evidence type="ECO:0000256" key="1">
    <source>
        <dbReference type="SAM" id="Coils"/>
    </source>
</evidence>
<dbReference type="Proteomes" id="UP001334248">
    <property type="component" value="Unassembled WGS sequence"/>
</dbReference>
<accession>A0ABR0S275</accession>
<feature type="compositionally biased region" description="Polar residues" evidence="2">
    <location>
        <begin position="850"/>
        <end position="870"/>
    </location>
</feature>
<feature type="compositionally biased region" description="Low complexity" evidence="2">
    <location>
        <begin position="438"/>
        <end position="450"/>
    </location>
</feature>
<proteinExistence type="predicted"/>
<feature type="compositionally biased region" description="Basic and acidic residues" evidence="2">
    <location>
        <begin position="42"/>
        <end position="54"/>
    </location>
</feature>
<feature type="compositionally biased region" description="Polar residues" evidence="2">
    <location>
        <begin position="136"/>
        <end position="148"/>
    </location>
</feature>
<keyword evidence="4" id="KW-1185">Reference proteome</keyword>
<feature type="region of interest" description="Disordered" evidence="2">
    <location>
        <begin position="524"/>
        <end position="561"/>
    </location>
</feature>
<feature type="compositionally biased region" description="Basic and acidic residues" evidence="2">
    <location>
        <begin position="1196"/>
        <end position="1205"/>
    </location>
</feature>
<feature type="compositionally biased region" description="Polar residues" evidence="2">
    <location>
        <begin position="998"/>
        <end position="1013"/>
    </location>
</feature>
<sequence>MAHARMHTRNDSGVSVHSLITRDNPPSPTLTNPEMIIPIEPWQREPSFDRDDAPHPLLEPEVPLSQTLSNTTNSTYRNSGTSDGSINVATAILMPMSTRPPARPPTTIHGATTPIPTYTGYEHGAPLSDIYEESEANATPRSTRQRTPSPIDEEDEERGDTTPTRPTLRHKKRHSAMSTSSSGGSDVGDWENFDSSKVLSSRVAADLAQMRREDTLEVEDDVRKSRRQSREEEELAALNARAEKILENARKRLTHMEDNLKVARNSIIMPSRSPNLGGEHQPVGGLYRSISAAGASKLGRNRQGPLAIRTSASLQHMRGVSDAGVSSATKRSSRLPDIRSASALEYGSQGRYTLFPPDTNQSPTSKVQQSPASSRGFNSPLRPLEEERGSPSTAETTPESVKAPMKGLGILSPAAAMSKDNLAATLDRPLARETPTPTRLGRSTSSASTRSTKELKEQMTDLKTRIAELRSKAQEENLRRRSFQSLRSSSPYANASPEQWYASSPAWKDNGTPIYATAGVGWRSPASPMSPTSPTSPIAPNPAPQVQDHDEQRDSLPITPANVKFLDVDRMTPDTEARLLSSARTDRNTPSLARQRDVVDEADEDDVDERQAVDSVYQQSQYEDASDEIENQAEDSDEETERIAENEEEQIYLNEMLEESLRDAEVEPEVPAIPGSYLETPNGTPALIGPEAQRHEDRLDAFDYENMFLHSAMGTYTGRSLNGSDSGSDADSDDDGSVETSRAGNRTPVDEVEGQVVQSSTEEAEGPMAGAKSPEASLHNTPRSTHSLNDQQQLRSPPRIEPAQPPKPWAHARSNSMDSVTTSATYETATEGEGHEDEGPNEMLSWGPAPSSSIGYSPTSYQAYRVNQNHEPPMRARYGFSSPQGGGRSTPLAARSPMPNSPLRQQHFEISYDREKAMQSPGLGLGLVGAENGQYINDNGVPERFQGRPSPTHSRQSSAASAQSQNFRPESQATIVAASPIKSHRRQYSSIDRARSPLTASKGNTGSPVTVTVASSPQRKVVINKALQRPGSYTLEPQMAGPPNAPLPAPPSSAILQAQIASPKKVDVKRSNSAQKRTPPTPQGQYAVRQQRQQGQLNTPPVLRDTATSPMGPGQIPNTEILMESLIKLADPSFTLAPGIKFEEVDKHLVLGLLGAVGGVCNSILTASVQSGSPSLGKTQAEQLVYMLRTRLEEATTTLEGRDRAATPQGRGRTMKEI</sequence>
<feature type="coiled-coil region" evidence="1">
    <location>
        <begin position="228"/>
        <end position="266"/>
    </location>
</feature>
<feature type="compositionally biased region" description="Low complexity" evidence="2">
    <location>
        <begin position="64"/>
        <end position="75"/>
    </location>
</feature>
<feature type="region of interest" description="Disordered" evidence="2">
    <location>
        <begin position="1060"/>
        <end position="1116"/>
    </location>
</feature>
<feature type="compositionally biased region" description="Pro residues" evidence="2">
    <location>
        <begin position="799"/>
        <end position="808"/>
    </location>
</feature>
<feature type="compositionally biased region" description="Acidic residues" evidence="2">
    <location>
        <begin position="624"/>
        <end position="649"/>
    </location>
</feature>
<dbReference type="GeneID" id="89994041"/>
<feature type="region of interest" description="Disordered" evidence="2">
    <location>
        <begin position="1033"/>
        <end position="1052"/>
    </location>
</feature>